<keyword evidence="2" id="KW-1185">Reference proteome</keyword>
<protein>
    <recommendedName>
        <fullName evidence="3">DUF3303 domain-containing protein</fullName>
    </recommendedName>
</protein>
<proteinExistence type="predicted"/>
<sequence length="87" mass="10248">MTRYVFMKLREAKKEDFADQWGSKRIGAMYFQQSVTGAICTQPFYFNEDTNIEAFKELYTANQIFVPMGIFDKIEVIEEKEQTITNL</sequence>
<evidence type="ECO:0008006" key="3">
    <source>
        <dbReference type="Google" id="ProtNLM"/>
    </source>
</evidence>
<organism evidence="1 2">
    <name type="scientific">Flavobacterium psychroterrae</name>
    <dbReference type="NCBI Taxonomy" id="2133767"/>
    <lineage>
        <taxon>Bacteria</taxon>
        <taxon>Pseudomonadati</taxon>
        <taxon>Bacteroidota</taxon>
        <taxon>Flavobacteriia</taxon>
        <taxon>Flavobacteriales</taxon>
        <taxon>Flavobacteriaceae</taxon>
        <taxon>Flavobacterium</taxon>
    </lineage>
</organism>
<accession>A0ABS5P7A7</accession>
<dbReference type="EMBL" id="JAGYVZ010000003">
    <property type="protein sequence ID" value="MBS7230193.1"/>
    <property type="molecule type" value="Genomic_DNA"/>
</dbReference>
<gene>
    <name evidence="1" type="ORF">KHA90_04075</name>
</gene>
<dbReference type="Proteomes" id="UP000722625">
    <property type="component" value="Unassembled WGS sequence"/>
</dbReference>
<evidence type="ECO:0000313" key="1">
    <source>
        <dbReference type="EMBL" id="MBS7230193.1"/>
    </source>
</evidence>
<comment type="caution">
    <text evidence="1">The sequence shown here is derived from an EMBL/GenBank/DDBJ whole genome shotgun (WGS) entry which is preliminary data.</text>
</comment>
<dbReference type="RefSeq" id="WP_213295711.1">
    <property type="nucleotide sequence ID" value="NZ_JAGYVZ010000003.1"/>
</dbReference>
<evidence type="ECO:0000313" key="2">
    <source>
        <dbReference type="Proteomes" id="UP000722625"/>
    </source>
</evidence>
<reference evidence="1 2" key="1">
    <citation type="journal article" date="2018" name="Int. J. Syst. Evol. Microbiol.">
        <title>Flavobacterium chryseum sp. nov. and Flavobacterium psychroterrae sp. nov., novel environmental bacteria isolated from Antarctica.</title>
        <authorList>
            <person name="Kralova S."/>
            <person name="Svec P."/>
            <person name="Busse H.J."/>
            <person name="Stankova E."/>
            <person name="Vaczi P."/>
            <person name="Sedlacek I."/>
        </authorList>
    </citation>
    <scope>NUCLEOTIDE SEQUENCE [LARGE SCALE GENOMIC DNA]</scope>
    <source>
        <strain evidence="1 2">CCM 8827</strain>
    </source>
</reference>
<name>A0ABS5P7A7_9FLAO</name>